<sequence length="377" mass="38906">MSRQIKRINPSTTSMPKRVAAGVVAGAVIVGGAGTALAAQKNVTIDVNGEATHIKTFSGNVEGALQAAGVQVGAQDLVYPAPADALANGDTVTVRTAKPVAVVIDGVTQRLTSTAATVGELMEEAGIDAAAATDIDRAQRVTEGLSIDVTTPKVVAITDAGHTNFTTETAKTVGALLAARGIAVDSDDRVNHPLDAPVTPNMDIVIDRVEVKRTSEIVAVEVAPNYVDDPNLEAGTEELREEGALGETVFYYRTTYVNGEVENQETVGEQETRAPKAATIARGTKQSAPSAPAVAGGSVWDALAACESGGNWAINTGNGYYGGLQFSASTWAAYGGTQYAPTANLATREQQIAIAQRTQASQGWGAWPACTAALGIR</sequence>
<evidence type="ECO:0000313" key="6">
    <source>
        <dbReference type="Proteomes" id="UP001204000"/>
    </source>
</evidence>
<keyword evidence="6" id="KW-1185">Reference proteome</keyword>
<dbReference type="Pfam" id="PF06737">
    <property type="entry name" value="Transglycosylas"/>
    <property type="match status" value="1"/>
</dbReference>
<dbReference type="Proteomes" id="UP001204000">
    <property type="component" value="Unassembled WGS sequence"/>
</dbReference>
<dbReference type="Gene3D" id="1.10.530.10">
    <property type="match status" value="1"/>
</dbReference>
<dbReference type="Gene3D" id="2.20.230.10">
    <property type="entry name" value="Resuscitation-promoting factor rpfb"/>
    <property type="match status" value="1"/>
</dbReference>
<evidence type="ECO:0000256" key="1">
    <source>
        <dbReference type="ARBA" id="ARBA00010830"/>
    </source>
</evidence>
<dbReference type="RefSeq" id="WP_253577396.1">
    <property type="nucleotide sequence ID" value="NZ_JAMFTQ010000005.1"/>
</dbReference>
<dbReference type="Pfam" id="PF03990">
    <property type="entry name" value="DUF348"/>
    <property type="match status" value="3"/>
</dbReference>
<keyword evidence="2" id="KW-0732">Signal</keyword>
<proteinExistence type="inferred from homology"/>
<dbReference type="EMBL" id="JAMFTQ010000005">
    <property type="protein sequence ID" value="MCP1387671.1"/>
    <property type="molecule type" value="Genomic_DNA"/>
</dbReference>
<keyword evidence="3" id="KW-0378">Hydrolase</keyword>
<dbReference type="CDD" id="cd13925">
    <property type="entry name" value="RPF"/>
    <property type="match status" value="1"/>
</dbReference>
<dbReference type="InterPro" id="IPR007137">
    <property type="entry name" value="DUF348"/>
</dbReference>
<name>A0ABT1G126_9CORY</name>
<evidence type="ECO:0000256" key="3">
    <source>
        <dbReference type="ARBA" id="ARBA00022801"/>
    </source>
</evidence>
<dbReference type="InterPro" id="IPR010618">
    <property type="entry name" value="RPF"/>
</dbReference>
<dbReference type="Pfam" id="PF07501">
    <property type="entry name" value="G5"/>
    <property type="match status" value="1"/>
</dbReference>
<evidence type="ECO:0000313" key="5">
    <source>
        <dbReference type="EMBL" id="MCP1387671.1"/>
    </source>
</evidence>
<feature type="domain" description="G5" evidence="4">
    <location>
        <begin position="206"/>
        <end position="286"/>
    </location>
</feature>
<comment type="similarity">
    <text evidence="1">Belongs to the transglycosylase family. Rpf subfamily.</text>
</comment>
<comment type="caution">
    <text evidence="5">The sequence shown here is derived from an EMBL/GenBank/DDBJ whole genome shotgun (WGS) entry which is preliminary data.</text>
</comment>
<gene>
    <name evidence="5" type="ORF">M5J20_05645</name>
</gene>
<reference evidence="5" key="1">
    <citation type="submission" date="2022-05" db="EMBL/GenBank/DDBJ databases">
        <title>Corynebacterium sp. TA-R-1 sp. nov., isolated from human feces.</title>
        <authorList>
            <person name="Shamsuzzaman M."/>
            <person name="Dahal R.H."/>
        </authorList>
    </citation>
    <scope>NUCLEOTIDE SEQUENCE</scope>
    <source>
        <strain evidence="5">TA-R-1</strain>
    </source>
</reference>
<accession>A0ABT1G126</accession>
<dbReference type="PROSITE" id="PS51109">
    <property type="entry name" value="G5"/>
    <property type="match status" value="1"/>
</dbReference>
<organism evidence="5 6">
    <name type="scientific">Corynebacterium stercoris</name>
    <dbReference type="NCBI Taxonomy" id="2943490"/>
    <lineage>
        <taxon>Bacteria</taxon>
        <taxon>Bacillati</taxon>
        <taxon>Actinomycetota</taxon>
        <taxon>Actinomycetes</taxon>
        <taxon>Mycobacteriales</taxon>
        <taxon>Corynebacteriaceae</taxon>
        <taxon>Corynebacterium</taxon>
    </lineage>
</organism>
<dbReference type="SMART" id="SM01208">
    <property type="entry name" value="G5"/>
    <property type="match status" value="1"/>
</dbReference>
<dbReference type="InterPro" id="IPR023346">
    <property type="entry name" value="Lysozyme-like_dom_sf"/>
</dbReference>
<evidence type="ECO:0000259" key="4">
    <source>
        <dbReference type="PROSITE" id="PS51109"/>
    </source>
</evidence>
<protein>
    <submittedName>
        <fullName evidence="5">Transglycosylase family protein</fullName>
    </submittedName>
</protein>
<evidence type="ECO:0000256" key="2">
    <source>
        <dbReference type="ARBA" id="ARBA00022729"/>
    </source>
</evidence>
<dbReference type="SUPFAM" id="SSF53955">
    <property type="entry name" value="Lysozyme-like"/>
    <property type="match status" value="1"/>
</dbReference>
<dbReference type="InterPro" id="IPR011098">
    <property type="entry name" value="G5_dom"/>
</dbReference>